<reference evidence="11 12" key="1">
    <citation type="submission" date="2018-01" db="EMBL/GenBank/DDBJ databases">
        <title>The whole genome sequencing and assembly of Paenibacillus chitinolyticus KCCM 41400 strain.</title>
        <authorList>
            <person name="Kim J.-Y."/>
            <person name="Park M.-K."/>
            <person name="Lee Y.-J."/>
            <person name="Yi H."/>
            <person name="Bahn Y.-S."/>
            <person name="Kim J.F."/>
            <person name="Lee D.-W."/>
        </authorList>
    </citation>
    <scope>NUCLEOTIDE SEQUENCE [LARGE SCALE GENOMIC DNA]</scope>
    <source>
        <strain evidence="11 12">KCCM 41400</strain>
    </source>
</reference>
<evidence type="ECO:0000256" key="1">
    <source>
        <dbReference type="ARBA" id="ARBA00022553"/>
    </source>
</evidence>
<dbReference type="Gene3D" id="1.10.10.10">
    <property type="entry name" value="Winged helix-like DNA-binding domain superfamily/Winged helix DNA-binding domain"/>
    <property type="match status" value="1"/>
</dbReference>
<protein>
    <submittedName>
        <fullName evidence="11">DNA-binding response regulator</fullName>
    </submittedName>
    <submittedName>
        <fullName evidence="10">Response regulator transcription factor</fullName>
    </submittedName>
</protein>
<dbReference type="GO" id="GO:0005829">
    <property type="term" value="C:cytosol"/>
    <property type="evidence" value="ECO:0007669"/>
    <property type="project" value="TreeGrafter"/>
</dbReference>
<organism evidence="11 12">
    <name type="scientific">Paenibacillus chitinolyticus</name>
    <dbReference type="NCBI Taxonomy" id="79263"/>
    <lineage>
        <taxon>Bacteria</taxon>
        <taxon>Bacillati</taxon>
        <taxon>Bacillota</taxon>
        <taxon>Bacilli</taxon>
        <taxon>Bacillales</taxon>
        <taxon>Paenibacillaceae</taxon>
        <taxon>Paenibacillus</taxon>
    </lineage>
</organism>
<evidence type="ECO:0000259" key="8">
    <source>
        <dbReference type="PROSITE" id="PS50110"/>
    </source>
</evidence>
<evidence type="ECO:0000259" key="9">
    <source>
        <dbReference type="PROSITE" id="PS51755"/>
    </source>
</evidence>
<dbReference type="Proteomes" id="UP001527202">
    <property type="component" value="Unassembled WGS sequence"/>
</dbReference>
<dbReference type="Proteomes" id="UP000288943">
    <property type="component" value="Chromosome"/>
</dbReference>
<dbReference type="EMBL" id="JAMDMJ010000018">
    <property type="protein sequence ID" value="MCY9597188.1"/>
    <property type="molecule type" value="Genomic_DNA"/>
</dbReference>
<dbReference type="Pfam" id="PF00486">
    <property type="entry name" value="Trans_reg_C"/>
    <property type="match status" value="1"/>
</dbReference>
<dbReference type="CDD" id="cd17574">
    <property type="entry name" value="REC_OmpR"/>
    <property type="match status" value="1"/>
</dbReference>
<keyword evidence="3" id="KW-0805">Transcription regulation</keyword>
<proteinExistence type="predicted"/>
<sequence length="231" mass="27118">MEKHRRHTTKILIVDDEPDLRKLLTDYLEINGYVVMAAQNSHEAIRQIEEHPDLILLDINMPEMDGLELCRKIRNFISCPILFLTARVEDTDKISGFRAGGDDYIQKPFSIHELGARIEAHLRREIRSQHKTSVKFSEDLVIDYSARALYFRDERIPLAKKEFDIIELLSTHPGMVFDKERIFEKVWGIDDEGDSAVIVEHVRKIRYKLKEHGCDDRIETVWGVGYRWRKS</sequence>
<feature type="domain" description="OmpR/PhoB-type" evidence="9">
    <location>
        <begin position="131"/>
        <end position="230"/>
    </location>
</feature>
<dbReference type="InterPro" id="IPR011006">
    <property type="entry name" value="CheY-like_superfamily"/>
</dbReference>
<dbReference type="InterPro" id="IPR001789">
    <property type="entry name" value="Sig_transdc_resp-reg_receiver"/>
</dbReference>
<evidence type="ECO:0000313" key="11">
    <source>
        <dbReference type="EMBL" id="QAV16442.1"/>
    </source>
</evidence>
<keyword evidence="4 7" id="KW-0238">DNA-binding</keyword>
<dbReference type="GO" id="GO:0006355">
    <property type="term" value="P:regulation of DNA-templated transcription"/>
    <property type="evidence" value="ECO:0007669"/>
    <property type="project" value="InterPro"/>
</dbReference>
<dbReference type="SUPFAM" id="SSF52172">
    <property type="entry name" value="CheY-like"/>
    <property type="match status" value="1"/>
</dbReference>
<evidence type="ECO:0000313" key="13">
    <source>
        <dbReference type="Proteomes" id="UP001527202"/>
    </source>
</evidence>
<dbReference type="PROSITE" id="PS50110">
    <property type="entry name" value="RESPONSE_REGULATORY"/>
    <property type="match status" value="1"/>
</dbReference>
<dbReference type="KEGG" id="pchi:PC41400_01515"/>
<gene>
    <name evidence="10" type="ORF">M5X16_15615</name>
    <name evidence="11" type="ORF">PC41400_01515</name>
</gene>
<dbReference type="GO" id="GO:0000976">
    <property type="term" value="F:transcription cis-regulatory region binding"/>
    <property type="evidence" value="ECO:0007669"/>
    <property type="project" value="TreeGrafter"/>
</dbReference>
<dbReference type="SMART" id="SM00448">
    <property type="entry name" value="REC"/>
    <property type="match status" value="1"/>
</dbReference>
<dbReference type="OrthoDB" id="9790442at2"/>
<evidence type="ECO:0000256" key="4">
    <source>
        <dbReference type="ARBA" id="ARBA00023125"/>
    </source>
</evidence>
<dbReference type="GO" id="GO:0000156">
    <property type="term" value="F:phosphorelay response regulator activity"/>
    <property type="evidence" value="ECO:0007669"/>
    <property type="project" value="TreeGrafter"/>
</dbReference>
<accession>A0A410WQ40</accession>
<feature type="domain" description="Response regulatory" evidence="8">
    <location>
        <begin position="10"/>
        <end position="122"/>
    </location>
</feature>
<dbReference type="CDD" id="cd00383">
    <property type="entry name" value="trans_reg_C"/>
    <property type="match status" value="1"/>
</dbReference>
<evidence type="ECO:0000256" key="5">
    <source>
        <dbReference type="ARBA" id="ARBA00023163"/>
    </source>
</evidence>
<evidence type="ECO:0000256" key="2">
    <source>
        <dbReference type="ARBA" id="ARBA00023012"/>
    </source>
</evidence>
<dbReference type="FunFam" id="3.40.50.2300:FF:000001">
    <property type="entry name" value="DNA-binding response regulator PhoB"/>
    <property type="match status" value="1"/>
</dbReference>
<dbReference type="GeneID" id="95373491"/>
<feature type="DNA-binding region" description="OmpR/PhoB-type" evidence="7">
    <location>
        <begin position="131"/>
        <end position="230"/>
    </location>
</feature>
<dbReference type="PANTHER" id="PTHR48111">
    <property type="entry name" value="REGULATOR OF RPOS"/>
    <property type="match status" value="1"/>
</dbReference>
<feature type="modified residue" description="4-aspartylphosphate" evidence="6">
    <location>
        <position position="58"/>
    </location>
</feature>
<evidence type="ECO:0000256" key="3">
    <source>
        <dbReference type="ARBA" id="ARBA00023015"/>
    </source>
</evidence>
<keyword evidence="13" id="KW-1185">Reference proteome</keyword>
<dbReference type="PANTHER" id="PTHR48111:SF2">
    <property type="entry name" value="RESPONSE REGULATOR SAER"/>
    <property type="match status" value="1"/>
</dbReference>
<keyword evidence="1 6" id="KW-0597">Phosphoprotein</keyword>
<dbReference type="SMART" id="SM00862">
    <property type="entry name" value="Trans_reg_C"/>
    <property type="match status" value="1"/>
</dbReference>
<dbReference type="GO" id="GO:0032993">
    <property type="term" value="C:protein-DNA complex"/>
    <property type="evidence" value="ECO:0007669"/>
    <property type="project" value="TreeGrafter"/>
</dbReference>
<dbReference type="InterPro" id="IPR039420">
    <property type="entry name" value="WalR-like"/>
</dbReference>
<dbReference type="Pfam" id="PF00072">
    <property type="entry name" value="Response_reg"/>
    <property type="match status" value="1"/>
</dbReference>
<dbReference type="EMBL" id="CP026520">
    <property type="protein sequence ID" value="QAV16442.1"/>
    <property type="molecule type" value="Genomic_DNA"/>
</dbReference>
<dbReference type="RefSeq" id="WP_042231708.1">
    <property type="nucleotide sequence ID" value="NZ_CP026520.1"/>
</dbReference>
<evidence type="ECO:0000256" key="6">
    <source>
        <dbReference type="PROSITE-ProRule" id="PRU00169"/>
    </source>
</evidence>
<name>A0A410WQ40_9BACL</name>
<evidence type="ECO:0000313" key="12">
    <source>
        <dbReference type="Proteomes" id="UP000288943"/>
    </source>
</evidence>
<dbReference type="Gene3D" id="6.10.250.690">
    <property type="match status" value="1"/>
</dbReference>
<dbReference type="InterPro" id="IPR036388">
    <property type="entry name" value="WH-like_DNA-bd_sf"/>
</dbReference>
<keyword evidence="2" id="KW-0902">Two-component regulatory system</keyword>
<evidence type="ECO:0000256" key="7">
    <source>
        <dbReference type="PROSITE-ProRule" id="PRU01091"/>
    </source>
</evidence>
<dbReference type="Gene3D" id="3.40.50.2300">
    <property type="match status" value="1"/>
</dbReference>
<evidence type="ECO:0000313" key="10">
    <source>
        <dbReference type="EMBL" id="MCY9597188.1"/>
    </source>
</evidence>
<dbReference type="InterPro" id="IPR001867">
    <property type="entry name" value="OmpR/PhoB-type_DNA-bd"/>
</dbReference>
<reference evidence="10 13" key="2">
    <citation type="submission" date="2022-05" db="EMBL/GenBank/DDBJ databases">
        <title>Genome Sequencing of Bee-Associated Microbes.</title>
        <authorList>
            <person name="Dunlap C."/>
        </authorList>
    </citation>
    <scope>NUCLEOTIDE SEQUENCE [LARGE SCALE GENOMIC DNA]</scope>
    <source>
        <strain evidence="10 13">NRRL B-23120</strain>
    </source>
</reference>
<dbReference type="PROSITE" id="PS51755">
    <property type="entry name" value="OMPR_PHOB"/>
    <property type="match status" value="1"/>
</dbReference>
<keyword evidence="5" id="KW-0804">Transcription</keyword>
<dbReference type="AlphaFoldDB" id="A0A410WQ40"/>